<protein>
    <recommendedName>
        <fullName evidence="1">MEDS domain-containing protein</fullName>
    </recommendedName>
</protein>
<dbReference type="EMBL" id="JACHMN010000001">
    <property type="protein sequence ID" value="MBB5866750.1"/>
    <property type="molecule type" value="Genomic_DNA"/>
</dbReference>
<sequence length="273" mass="28679">MRRSEFVDAADHRGSHDHVSWAFDTVEGFRAEAARFLADGLAAGKRVVYLAEGADIADLGARGPFAQAVASGAAQVRDLGLYGTGPVDPAAQVRAYARATEQAVADGYSGLRVAANVTPLVRTPVHIGAFARYEHLIDSYAVTAPFSAMCAVDRTALGAQAVAELACMHPLASAGATPLRLHASADPGVDLVLGGEVDLAGYDLLDTALSRADVSGQDVTVDLRGLRYIDHRAVLSLQEHFSGRRLTVRVSGSGIPKLILDLLDLPDIQVVVS</sequence>
<comment type="caution">
    <text evidence="2">The sequence shown here is derived from an EMBL/GenBank/DDBJ whole genome shotgun (WGS) entry which is preliminary data.</text>
</comment>
<evidence type="ECO:0000313" key="3">
    <source>
        <dbReference type="Proteomes" id="UP000587527"/>
    </source>
</evidence>
<proteinExistence type="predicted"/>
<evidence type="ECO:0000259" key="1">
    <source>
        <dbReference type="Pfam" id="PF14417"/>
    </source>
</evidence>
<dbReference type="RefSeq" id="WP_184830781.1">
    <property type="nucleotide sequence ID" value="NZ_JACHMN010000001.1"/>
</dbReference>
<accession>A0A841BIV8</accession>
<evidence type="ECO:0000313" key="2">
    <source>
        <dbReference type="EMBL" id="MBB5866750.1"/>
    </source>
</evidence>
<dbReference type="AlphaFoldDB" id="A0A841BIV8"/>
<reference evidence="2 3" key="1">
    <citation type="submission" date="2020-08" db="EMBL/GenBank/DDBJ databases">
        <title>Sequencing the genomes of 1000 actinobacteria strains.</title>
        <authorList>
            <person name="Klenk H.-P."/>
        </authorList>
    </citation>
    <scope>NUCLEOTIDE SEQUENCE [LARGE SCALE GENOMIC DNA]</scope>
    <source>
        <strain evidence="2 3">DSM 45362</strain>
    </source>
</reference>
<feature type="domain" description="MEDS" evidence="1">
    <location>
        <begin position="17"/>
        <end position="170"/>
    </location>
</feature>
<gene>
    <name evidence="2" type="ORF">F4553_000129</name>
</gene>
<keyword evidence="3" id="KW-1185">Reference proteome</keyword>
<dbReference type="InterPro" id="IPR025847">
    <property type="entry name" value="MEDS_domain"/>
</dbReference>
<dbReference type="Pfam" id="PF14417">
    <property type="entry name" value="MEDS"/>
    <property type="match status" value="1"/>
</dbReference>
<dbReference type="Proteomes" id="UP000587527">
    <property type="component" value="Unassembled WGS sequence"/>
</dbReference>
<organism evidence="2 3">
    <name type="scientific">Allocatelliglobosispora scoriae</name>
    <dbReference type="NCBI Taxonomy" id="643052"/>
    <lineage>
        <taxon>Bacteria</taxon>
        <taxon>Bacillati</taxon>
        <taxon>Actinomycetota</taxon>
        <taxon>Actinomycetes</taxon>
        <taxon>Micromonosporales</taxon>
        <taxon>Micromonosporaceae</taxon>
        <taxon>Allocatelliglobosispora</taxon>
    </lineage>
</organism>
<name>A0A841BIV8_9ACTN</name>